<accession>A0A2I2KR47</accession>
<dbReference type="EMBL" id="FZMO01000136">
    <property type="protein sequence ID" value="SNQ48120.1"/>
    <property type="molecule type" value="Genomic_DNA"/>
</dbReference>
<feature type="region of interest" description="Disordered" evidence="1">
    <location>
        <begin position="75"/>
        <end position="100"/>
    </location>
</feature>
<gene>
    <name evidence="2" type="ORF">FRACA_2200014</name>
</gene>
<sequence>MEGEGARLVALLREAIDQGLRGPGDLIAGAPGLIDIIAPHSSDQIAGADRAHSIIRASMQALDSDARTALRALYGLDRPRPKPPAPPDRQGQRKSTPRRTVLLTATQRRAAAGRVIQRSGITWQRAYETIYLTDLAAEILRRVRTGDDTTHGRPRGWMPYEPPPPPPAASFQPRAPERNRGTSTPDTGKPEA</sequence>
<feature type="region of interest" description="Disordered" evidence="1">
    <location>
        <begin position="146"/>
        <end position="192"/>
    </location>
</feature>
<proteinExistence type="predicted"/>
<keyword evidence="3" id="KW-1185">Reference proteome</keyword>
<protein>
    <submittedName>
        <fullName evidence="2">Uncharacterized protein</fullName>
    </submittedName>
</protein>
<evidence type="ECO:0000313" key="3">
    <source>
        <dbReference type="Proteomes" id="UP000234331"/>
    </source>
</evidence>
<reference evidence="2 3" key="1">
    <citation type="submission" date="2017-06" db="EMBL/GenBank/DDBJ databases">
        <authorList>
            <person name="Kim H.J."/>
            <person name="Triplett B.A."/>
        </authorList>
    </citation>
    <scope>NUCLEOTIDE SEQUENCE [LARGE SCALE GENOMIC DNA]</scope>
    <source>
        <strain evidence="2">FRACA_ARgP5</strain>
    </source>
</reference>
<dbReference type="AlphaFoldDB" id="A0A2I2KR47"/>
<organism evidence="2 3">
    <name type="scientific">Frankia canadensis</name>
    <dbReference type="NCBI Taxonomy" id="1836972"/>
    <lineage>
        <taxon>Bacteria</taxon>
        <taxon>Bacillati</taxon>
        <taxon>Actinomycetota</taxon>
        <taxon>Actinomycetes</taxon>
        <taxon>Frankiales</taxon>
        <taxon>Frankiaceae</taxon>
        <taxon>Frankia</taxon>
    </lineage>
</organism>
<name>A0A2I2KR47_9ACTN</name>
<evidence type="ECO:0000313" key="2">
    <source>
        <dbReference type="EMBL" id="SNQ48120.1"/>
    </source>
</evidence>
<dbReference type="Proteomes" id="UP000234331">
    <property type="component" value="Unassembled WGS sequence"/>
</dbReference>
<evidence type="ECO:0000256" key="1">
    <source>
        <dbReference type="SAM" id="MobiDB-lite"/>
    </source>
</evidence>